<evidence type="ECO:0000256" key="4">
    <source>
        <dbReference type="SAM" id="MobiDB-lite"/>
    </source>
</evidence>
<feature type="transmembrane region" description="Helical" evidence="5">
    <location>
        <begin position="670"/>
        <end position="690"/>
    </location>
</feature>
<feature type="chain" id="PRO_5042283815" description="Glucose-methanol-choline oxidoreductase N-terminal domain-containing protein" evidence="6">
    <location>
        <begin position="19"/>
        <end position="846"/>
    </location>
</feature>
<feature type="compositionally biased region" description="Polar residues" evidence="4">
    <location>
        <begin position="733"/>
        <end position="743"/>
    </location>
</feature>
<evidence type="ECO:0000256" key="6">
    <source>
        <dbReference type="SAM" id="SignalP"/>
    </source>
</evidence>
<dbReference type="InterPro" id="IPR007867">
    <property type="entry name" value="GMC_OxRtase_C"/>
</dbReference>
<dbReference type="AlphaFoldDB" id="A0AAD7HNF3"/>
<accession>A0AAD7HNF3</accession>
<keyword evidence="3" id="KW-0285">Flavoprotein</keyword>
<feature type="domain" description="Glucose-methanol-choline oxidoreductase N-terminal" evidence="7">
    <location>
        <begin position="117"/>
        <end position="140"/>
    </location>
</feature>
<dbReference type="SUPFAM" id="SSF51905">
    <property type="entry name" value="FAD/NAD(P)-binding domain"/>
    <property type="match status" value="1"/>
</dbReference>
<evidence type="ECO:0000313" key="9">
    <source>
        <dbReference type="Proteomes" id="UP001215280"/>
    </source>
</evidence>
<evidence type="ECO:0000259" key="7">
    <source>
        <dbReference type="PROSITE" id="PS00623"/>
    </source>
</evidence>
<feature type="region of interest" description="Disordered" evidence="4">
    <location>
        <begin position="636"/>
        <end position="663"/>
    </location>
</feature>
<dbReference type="PROSITE" id="PS00623">
    <property type="entry name" value="GMC_OXRED_1"/>
    <property type="match status" value="1"/>
</dbReference>
<feature type="signal peptide" evidence="6">
    <location>
        <begin position="1"/>
        <end position="18"/>
    </location>
</feature>
<keyword evidence="6" id="KW-0732">Signal</keyword>
<dbReference type="PANTHER" id="PTHR11552:SF218">
    <property type="entry name" value="GLUCOSE-METHANOL-CHOLINE OXIDOREDUCTASE N-TERMINAL DOMAIN-CONTAINING PROTEIN"/>
    <property type="match status" value="1"/>
</dbReference>
<keyword evidence="9" id="KW-1185">Reference proteome</keyword>
<dbReference type="Gene3D" id="3.50.50.60">
    <property type="entry name" value="FAD/NAD(P)-binding domain"/>
    <property type="match status" value="1"/>
</dbReference>
<dbReference type="Pfam" id="PF00732">
    <property type="entry name" value="GMC_oxred_N"/>
    <property type="match status" value="1"/>
</dbReference>
<dbReference type="GO" id="GO:0016614">
    <property type="term" value="F:oxidoreductase activity, acting on CH-OH group of donors"/>
    <property type="evidence" value="ECO:0007669"/>
    <property type="project" value="InterPro"/>
</dbReference>
<evidence type="ECO:0000256" key="2">
    <source>
        <dbReference type="ARBA" id="ARBA00010790"/>
    </source>
</evidence>
<organism evidence="8 9">
    <name type="scientific">Mycena maculata</name>
    <dbReference type="NCBI Taxonomy" id="230809"/>
    <lineage>
        <taxon>Eukaryota</taxon>
        <taxon>Fungi</taxon>
        <taxon>Dikarya</taxon>
        <taxon>Basidiomycota</taxon>
        <taxon>Agaricomycotina</taxon>
        <taxon>Agaricomycetes</taxon>
        <taxon>Agaricomycetidae</taxon>
        <taxon>Agaricales</taxon>
        <taxon>Marasmiineae</taxon>
        <taxon>Mycenaceae</taxon>
        <taxon>Mycena</taxon>
    </lineage>
</organism>
<dbReference type="SUPFAM" id="SSF54373">
    <property type="entry name" value="FAD-linked reductases, C-terminal domain"/>
    <property type="match status" value="1"/>
</dbReference>
<gene>
    <name evidence="8" type="ORF">DFH07DRAFT_854638</name>
</gene>
<name>A0AAD7HNF3_9AGAR</name>
<feature type="region of interest" description="Disordered" evidence="4">
    <location>
        <begin position="712"/>
        <end position="743"/>
    </location>
</feature>
<dbReference type="PANTHER" id="PTHR11552">
    <property type="entry name" value="GLUCOSE-METHANOL-CHOLINE GMC OXIDOREDUCTASE"/>
    <property type="match status" value="1"/>
</dbReference>
<comment type="caution">
    <text evidence="8">The sequence shown here is derived from an EMBL/GenBank/DDBJ whole genome shotgun (WGS) entry which is preliminary data.</text>
</comment>
<keyword evidence="5" id="KW-0812">Transmembrane</keyword>
<dbReference type="GO" id="GO:0050660">
    <property type="term" value="F:flavin adenine dinucleotide binding"/>
    <property type="evidence" value="ECO:0007669"/>
    <property type="project" value="InterPro"/>
</dbReference>
<evidence type="ECO:0000256" key="5">
    <source>
        <dbReference type="SAM" id="Phobius"/>
    </source>
</evidence>
<dbReference type="Pfam" id="PF05199">
    <property type="entry name" value="GMC_oxred_C"/>
    <property type="match status" value="1"/>
</dbReference>
<comment type="cofactor">
    <cofactor evidence="1">
        <name>FAD</name>
        <dbReference type="ChEBI" id="CHEBI:57692"/>
    </cofactor>
</comment>
<protein>
    <recommendedName>
        <fullName evidence="7">Glucose-methanol-choline oxidoreductase N-terminal domain-containing protein</fullName>
    </recommendedName>
</protein>
<keyword evidence="5" id="KW-1133">Transmembrane helix</keyword>
<dbReference type="Gene3D" id="3.30.560.10">
    <property type="entry name" value="Glucose Oxidase, domain 3"/>
    <property type="match status" value="1"/>
</dbReference>
<evidence type="ECO:0000256" key="1">
    <source>
        <dbReference type="ARBA" id="ARBA00001974"/>
    </source>
</evidence>
<keyword evidence="5" id="KW-0472">Membrane</keyword>
<dbReference type="InterPro" id="IPR036188">
    <property type="entry name" value="FAD/NAD-bd_sf"/>
</dbReference>
<dbReference type="InterPro" id="IPR000172">
    <property type="entry name" value="GMC_OxRdtase_N"/>
</dbReference>
<evidence type="ECO:0000313" key="8">
    <source>
        <dbReference type="EMBL" id="KAJ7724738.1"/>
    </source>
</evidence>
<feature type="region of interest" description="Disordered" evidence="4">
    <location>
        <begin position="763"/>
        <end position="846"/>
    </location>
</feature>
<dbReference type="InterPro" id="IPR012132">
    <property type="entry name" value="GMC_OxRdtase"/>
</dbReference>
<comment type="similarity">
    <text evidence="2 3">Belongs to the GMC oxidoreductase family.</text>
</comment>
<sequence length="846" mass="88986">MHPHTCLLLVAASTLAYAASPQKRSTTDPTQLSGKTFDFVIVGGGTAGLALAGRLAEWTNITIAVIEAGADGTEVEDQITIPGMSYLDGLTGTTYDWQYKTTPQTNAGGGNLVWPRGKTLGGSSAINGGFWCRGSSAEYDAWNTLQNNTSGAEDWGWDAMQASIKKAETFTPMSDANAATFSVTHDSDAHGTSGPIQASYSSYQYSHLSTWIPTMVAMGLPHLLDPANGTNVGVSFVPSIINPANGSRSDSNFGYIAPYSGTNLVILTGYQVTKINFNSTTTGAAVAGGVSFAADASSTVYTVNAAKEVILSGGTVGSTQVLQLSGVGPASLITGLGINSVIDLPGVGSNLQDHLSSSLYMQATDNDTWAALKYDQTLWDEELAIWKENGTGMWTYWNEATAYPAIVDLMGSNASTWVSDLDVTTALSTSVSASTMDPTVEAGVKAQYAILSEMAASSSIGQVELIFNMFGSAASMIGIQFCLQHAFSRGYVYINSSSVFDYPEINPNYLSISYDLDIMRAALKYVRAIIATPPMSAMILSETLPGTSVSADADINTYIEKNSGTEYHPSGTNSMLPLEYGGVVNTSLIVYGTSNLRVVDVSIVPMSLSAHTMATAYGIAERAADLIKATYGGVSATNTSTSSPGSSSSPSTSSNNDTASTSTLSTGTKIGIAAGSAVAAVALIAALIFFRRRSNKRQALSRAAIGKEDPWYAEDDRPIQPRAPFMSGDSRHSSQPSTISLDTFATHTGHPQEVEYGQPHYAGQHYGQQDAYGGVGEGESAGLHGSPLHSVYDPYSPQEPQQYGAVHSNLSGSDVASLHPPVSPASPGSSYTRYLDSPPHTTYHHE</sequence>
<reference evidence="8" key="1">
    <citation type="submission" date="2023-03" db="EMBL/GenBank/DDBJ databases">
        <title>Massive genome expansion in bonnet fungi (Mycena s.s.) driven by repeated elements and novel gene families across ecological guilds.</title>
        <authorList>
            <consortium name="Lawrence Berkeley National Laboratory"/>
            <person name="Harder C.B."/>
            <person name="Miyauchi S."/>
            <person name="Viragh M."/>
            <person name="Kuo A."/>
            <person name="Thoen E."/>
            <person name="Andreopoulos B."/>
            <person name="Lu D."/>
            <person name="Skrede I."/>
            <person name="Drula E."/>
            <person name="Henrissat B."/>
            <person name="Morin E."/>
            <person name="Kohler A."/>
            <person name="Barry K."/>
            <person name="LaButti K."/>
            <person name="Morin E."/>
            <person name="Salamov A."/>
            <person name="Lipzen A."/>
            <person name="Mereny Z."/>
            <person name="Hegedus B."/>
            <person name="Baldrian P."/>
            <person name="Stursova M."/>
            <person name="Weitz H."/>
            <person name="Taylor A."/>
            <person name="Grigoriev I.V."/>
            <person name="Nagy L.G."/>
            <person name="Martin F."/>
            <person name="Kauserud H."/>
        </authorList>
    </citation>
    <scope>NUCLEOTIDE SEQUENCE</scope>
    <source>
        <strain evidence="8">CBHHK188m</strain>
    </source>
</reference>
<proteinExistence type="inferred from homology"/>
<dbReference type="Proteomes" id="UP001215280">
    <property type="component" value="Unassembled WGS sequence"/>
</dbReference>
<dbReference type="EMBL" id="JARJLG010000235">
    <property type="protein sequence ID" value="KAJ7724738.1"/>
    <property type="molecule type" value="Genomic_DNA"/>
</dbReference>
<keyword evidence="3" id="KW-0274">FAD</keyword>
<evidence type="ECO:0000256" key="3">
    <source>
        <dbReference type="RuleBase" id="RU003968"/>
    </source>
</evidence>